<evidence type="ECO:0000313" key="1">
    <source>
        <dbReference type="EMBL" id="BBM46555.1"/>
    </source>
</evidence>
<organism evidence="1 2">
    <name type="scientific">Leptotrichia wadei</name>
    <dbReference type="NCBI Taxonomy" id="157687"/>
    <lineage>
        <taxon>Bacteria</taxon>
        <taxon>Fusobacteriati</taxon>
        <taxon>Fusobacteriota</taxon>
        <taxon>Fusobacteriia</taxon>
        <taxon>Fusobacteriales</taxon>
        <taxon>Leptotrichiaceae</taxon>
        <taxon>Leptotrichia</taxon>
    </lineage>
</organism>
<name>A0A510K813_9FUSO</name>
<protein>
    <submittedName>
        <fullName evidence="1">Uncharacterized protein</fullName>
    </submittedName>
</protein>
<evidence type="ECO:0000313" key="2">
    <source>
        <dbReference type="Proteomes" id="UP000321397"/>
    </source>
</evidence>
<dbReference type="RefSeq" id="WP_146959323.1">
    <property type="nucleotide sequence ID" value="NZ_AP019834.1"/>
</dbReference>
<dbReference type="EMBL" id="AP019834">
    <property type="protein sequence ID" value="BBM46555.1"/>
    <property type="molecule type" value="Genomic_DNA"/>
</dbReference>
<dbReference type="AlphaFoldDB" id="A0A510K813"/>
<accession>A0A510K813</accession>
<proteinExistence type="predicted"/>
<gene>
    <name evidence="1" type="ORF">JMUB3933_0029</name>
</gene>
<dbReference type="Proteomes" id="UP000321397">
    <property type="component" value="Chromosome"/>
</dbReference>
<reference evidence="1 2" key="1">
    <citation type="submission" date="2019-07" db="EMBL/GenBank/DDBJ databases">
        <title>Complete Genome Sequence of Leptotrichia wadei Strain JMUB3933.</title>
        <authorList>
            <person name="Watanabe S."/>
            <person name="Cui L."/>
        </authorList>
    </citation>
    <scope>NUCLEOTIDE SEQUENCE [LARGE SCALE GENOMIC DNA]</scope>
    <source>
        <strain evidence="1 2">JMUB3933</strain>
    </source>
</reference>
<sequence length="104" mass="12339">MAQDKDENIKWEESPKWLEAEHKVFEIPIIEVVTNKVTTIENFKANLDKNFEYLNNKILEYKNKCPNSFCYDGEETATIVNVIKNRSDLMRKFNKKIARSLRLL</sequence>